<dbReference type="Gramene" id="rna40486">
    <property type="protein sequence ID" value="RHN46046.1"/>
    <property type="gene ID" value="gene40486"/>
</dbReference>
<dbReference type="Gene3D" id="3.30.429.10">
    <property type="entry name" value="Macrophage Migration Inhibitory Factor"/>
    <property type="match status" value="1"/>
</dbReference>
<dbReference type="Proteomes" id="UP000265566">
    <property type="component" value="Chromosome 7"/>
</dbReference>
<dbReference type="KEGG" id="mtr:25498453"/>
<evidence type="ECO:0000313" key="5">
    <source>
        <dbReference type="Proteomes" id="UP000002051"/>
    </source>
</evidence>
<keyword evidence="5" id="KW-1185">Reference proteome</keyword>
<keyword evidence="3" id="KW-0413">Isomerase</keyword>
<organism evidence="2 5">
    <name type="scientific">Medicago truncatula</name>
    <name type="common">Barrel medic</name>
    <name type="synonym">Medicago tribuloides</name>
    <dbReference type="NCBI Taxonomy" id="3880"/>
    <lineage>
        <taxon>Eukaryota</taxon>
        <taxon>Viridiplantae</taxon>
        <taxon>Streptophyta</taxon>
        <taxon>Embryophyta</taxon>
        <taxon>Tracheophyta</taxon>
        <taxon>Spermatophyta</taxon>
        <taxon>Magnoliopsida</taxon>
        <taxon>eudicotyledons</taxon>
        <taxon>Gunneridae</taxon>
        <taxon>Pentapetalae</taxon>
        <taxon>rosids</taxon>
        <taxon>fabids</taxon>
        <taxon>Fabales</taxon>
        <taxon>Fabaceae</taxon>
        <taxon>Papilionoideae</taxon>
        <taxon>50 kb inversion clade</taxon>
        <taxon>NPAAA clade</taxon>
        <taxon>Hologalegina</taxon>
        <taxon>IRL clade</taxon>
        <taxon>Trifolieae</taxon>
        <taxon>Medicago</taxon>
    </lineage>
</organism>
<evidence type="ECO:0000313" key="3">
    <source>
        <dbReference type="EMBL" id="RHN46046.1"/>
    </source>
</evidence>
<reference evidence="4" key="3">
    <citation type="submission" date="2015-04" db="UniProtKB">
        <authorList>
            <consortium name="EnsemblPlants"/>
        </authorList>
    </citation>
    <scope>IDENTIFICATION</scope>
    <source>
        <strain evidence="4">cv. Jemalong A17</strain>
    </source>
</reference>
<accession>A0A072UAN8</accession>
<dbReference type="Proteomes" id="UP000002051">
    <property type="component" value="Unassembled WGS sequence"/>
</dbReference>
<reference evidence="2 5" key="1">
    <citation type="journal article" date="2011" name="Nature">
        <title>The Medicago genome provides insight into the evolution of rhizobial symbioses.</title>
        <authorList>
            <person name="Young N.D."/>
            <person name="Debelle F."/>
            <person name="Oldroyd G.E."/>
            <person name="Geurts R."/>
            <person name="Cannon S.B."/>
            <person name="Udvardi M.K."/>
            <person name="Benedito V.A."/>
            <person name="Mayer K.F."/>
            <person name="Gouzy J."/>
            <person name="Schoof H."/>
            <person name="Van de Peer Y."/>
            <person name="Proost S."/>
            <person name="Cook D.R."/>
            <person name="Meyers B.C."/>
            <person name="Spannagl M."/>
            <person name="Cheung F."/>
            <person name="De Mita S."/>
            <person name="Krishnakumar V."/>
            <person name="Gundlach H."/>
            <person name="Zhou S."/>
            <person name="Mudge J."/>
            <person name="Bharti A.K."/>
            <person name="Murray J.D."/>
            <person name="Naoumkina M.A."/>
            <person name="Rosen B."/>
            <person name="Silverstein K.A."/>
            <person name="Tang H."/>
            <person name="Rombauts S."/>
            <person name="Zhao P.X."/>
            <person name="Zhou P."/>
            <person name="Barbe V."/>
            <person name="Bardou P."/>
            <person name="Bechner M."/>
            <person name="Bellec A."/>
            <person name="Berger A."/>
            <person name="Berges H."/>
            <person name="Bidwell S."/>
            <person name="Bisseling T."/>
            <person name="Choisne N."/>
            <person name="Couloux A."/>
            <person name="Denny R."/>
            <person name="Deshpande S."/>
            <person name="Dai X."/>
            <person name="Doyle J.J."/>
            <person name="Dudez A.M."/>
            <person name="Farmer A.D."/>
            <person name="Fouteau S."/>
            <person name="Franken C."/>
            <person name="Gibelin C."/>
            <person name="Gish J."/>
            <person name="Goldstein S."/>
            <person name="Gonzalez A.J."/>
            <person name="Green P.J."/>
            <person name="Hallab A."/>
            <person name="Hartog M."/>
            <person name="Hua A."/>
            <person name="Humphray S.J."/>
            <person name="Jeong D.H."/>
            <person name="Jing Y."/>
            <person name="Jocker A."/>
            <person name="Kenton S.M."/>
            <person name="Kim D.J."/>
            <person name="Klee K."/>
            <person name="Lai H."/>
            <person name="Lang C."/>
            <person name="Lin S."/>
            <person name="Macmil S.L."/>
            <person name="Magdelenat G."/>
            <person name="Matthews L."/>
            <person name="McCorrison J."/>
            <person name="Monaghan E.L."/>
            <person name="Mun J.H."/>
            <person name="Najar F.Z."/>
            <person name="Nicholson C."/>
            <person name="Noirot C."/>
            <person name="O'Bleness M."/>
            <person name="Paule C.R."/>
            <person name="Poulain J."/>
            <person name="Prion F."/>
            <person name="Qin B."/>
            <person name="Qu C."/>
            <person name="Retzel E.F."/>
            <person name="Riddle C."/>
            <person name="Sallet E."/>
            <person name="Samain S."/>
            <person name="Samson N."/>
            <person name="Sanders I."/>
            <person name="Saurat O."/>
            <person name="Scarpelli C."/>
            <person name="Schiex T."/>
            <person name="Segurens B."/>
            <person name="Severin A.J."/>
            <person name="Sherrier D.J."/>
            <person name="Shi R."/>
            <person name="Sims S."/>
            <person name="Singer S.R."/>
            <person name="Sinharoy S."/>
            <person name="Sterck L."/>
            <person name="Viollet A."/>
            <person name="Wang B.B."/>
            <person name="Wang K."/>
            <person name="Wang M."/>
            <person name="Wang X."/>
            <person name="Warfsmann J."/>
            <person name="Weissenbach J."/>
            <person name="White D.D."/>
            <person name="White J.D."/>
            <person name="Wiley G.B."/>
            <person name="Wincker P."/>
            <person name="Xing Y."/>
            <person name="Yang L."/>
            <person name="Yao Z."/>
            <person name="Ying F."/>
            <person name="Zhai J."/>
            <person name="Zhou L."/>
            <person name="Zuber A."/>
            <person name="Denarie J."/>
            <person name="Dixon R.A."/>
            <person name="May G.D."/>
            <person name="Schwartz D.C."/>
            <person name="Rogers J."/>
            <person name="Quetier F."/>
            <person name="Town C.D."/>
            <person name="Roe B.A."/>
        </authorList>
    </citation>
    <scope>NUCLEOTIDE SEQUENCE [LARGE SCALE GENOMIC DNA]</scope>
    <source>
        <strain evidence="2">A17</strain>
        <strain evidence="4 5">cv. Jemalong A17</strain>
    </source>
</reference>
<dbReference type="GO" id="GO:0005615">
    <property type="term" value="C:extracellular space"/>
    <property type="evidence" value="ECO:0000318"/>
    <property type="project" value="GO_Central"/>
</dbReference>
<dbReference type="GO" id="GO:0050178">
    <property type="term" value="F:phenylpyruvate tautomerase activity"/>
    <property type="evidence" value="ECO:0000318"/>
    <property type="project" value="GO_Central"/>
</dbReference>
<dbReference type="AlphaFoldDB" id="A0A072UAN8"/>
<proteinExistence type="inferred from homology"/>
<evidence type="ECO:0000256" key="1">
    <source>
        <dbReference type="ARBA" id="ARBA00005851"/>
    </source>
</evidence>
<dbReference type="Pfam" id="PF01187">
    <property type="entry name" value="MIF"/>
    <property type="match status" value="1"/>
</dbReference>
<dbReference type="STRING" id="3880.A0A072UAN8"/>
<dbReference type="OrthoDB" id="255819at2759"/>
<evidence type="ECO:0000313" key="2">
    <source>
        <dbReference type="EMBL" id="KEH22850.1"/>
    </source>
</evidence>
<dbReference type="EC" id="5.3.-.-" evidence="3"/>
<reference evidence="3" key="4">
    <citation type="journal article" date="2018" name="Nat. Plants">
        <title>Whole-genome landscape of Medicago truncatula symbiotic genes.</title>
        <authorList>
            <person name="Pecrix Y."/>
            <person name="Gamas P."/>
            <person name="Carrere S."/>
        </authorList>
    </citation>
    <scope>NUCLEOTIDE SEQUENCE</scope>
    <source>
        <tissue evidence="3">Leaves</tissue>
    </source>
</reference>
<gene>
    <name evidence="4" type="primary">25498453</name>
    <name evidence="2" type="ordered locus">MTR_7g059460</name>
    <name evidence="3" type="ORF">MtrunA17_Chr7g0238011</name>
</gene>
<evidence type="ECO:0000313" key="4">
    <source>
        <dbReference type="EnsemblPlants" id="KEH22850"/>
    </source>
</evidence>
<dbReference type="EMBL" id="PSQE01000007">
    <property type="protein sequence ID" value="RHN46046.1"/>
    <property type="molecule type" value="Genomic_DNA"/>
</dbReference>
<dbReference type="SUPFAM" id="SSF55331">
    <property type="entry name" value="Tautomerase/MIF"/>
    <property type="match status" value="1"/>
</dbReference>
<dbReference type="EnsemblPlants" id="KEH22850">
    <property type="protein sequence ID" value="KEH22850"/>
    <property type="gene ID" value="MTR_7g059460"/>
</dbReference>
<dbReference type="PANTHER" id="PTHR11954">
    <property type="entry name" value="D-DOPACHROME DECARBOXYLASE"/>
    <property type="match status" value="1"/>
</dbReference>
<name>A0A072UAN8_MEDTR</name>
<comment type="similarity">
    <text evidence="1">Belongs to the MIF family.</text>
</comment>
<reference evidence="2 5" key="2">
    <citation type="journal article" date="2014" name="BMC Genomics">
        <title>An improved genome release (version Mt4.0) for the model legume Medicago truncatula.</title>
        <authorList>
            <person name="Tang H."/>
            <person name="Krishnakumar V."/>
            <person name="Bidwell S."/>
            <person name="Rosen B."/>
            <person name="Chan A."/>
            <person name="Zhou S."/>
            <person name="Gentzbittel L."/>
            <person name="Childs K.L."/>
            <person name="Yandell M."/>
            <person name="Gundlach H."/>
            <person name="Mayer K.F."/>
            <person name="Schwartz D.C."/>
            <person name="Town C.D."/>
        </authorList>
    </citation>
    <scope>GENOME REANNOTATION</scope>
    <source>
        <strain evidence="2">A17</strain>
        <strain evidence="4 5">cv. Jemalong A17</strain>
    </source>
</reference>
<dbReference type="PANTHER" id="PTHR11954:SF43">
    <property type="entry name" value="MACROPHAGE MIGRATION INHIBITION FACTOR-LIKE PROTEIN"/>
    <property type="match status" value="1"/>
</dbReference>
<protein>
    <submittedName>
        <fullName evidence="2">Macrophage migration inhibition factor-like protein</fullName>
    </submittedName>
    <submittedName>
        <fullName evidence="3">Putative intramolecular oxidoreductase</fullName>
        <ecNumber evidence="3">5.3.-.-</ecNumber>
    </submittedName>
</protein>
<sequence>MPCLTLSTNVSFDGVDISSILSQLNSTIANILGYPKSYVTVSLEGSIPICFGETEEPAAYGEFVAIGILNPDLNKKLSAEIALVLHTMLLVPKSRFYLKFYDIEGYNCGLNGGLMVVETK</sequence>
<dbReference type="InterPro" id="IPR001398">
    <property type="entry name" value="Macrophage_inhib_fac"/>
</dbReference>
<dbReference type="EMBL" id="CM001223">
    <property type="protein sequence ID" value="KEH22850.1"/>
    <property type="molecule type" value="Genomic_DNA"/>
</dbReference>
<dbReference type="InterPro" id="IPR014347">
    <property type="entry name" value="Tautomerase/MIF_sf"/>
</dbReference>